<protein>
    <recommendedName>
        <fullName evidence="8">Probable membrane transporter protein</fullName>
    </recommendedName>
</protein>
<feature type="transmembrane region" description="Helical" evidence="8">
    <location>
        <begin position="29"/>
        <end position="51"/>
    </location>
</feature>
<keyword evidence="5 8" id="KW-0812">Transmembrane</keyword>
<feature type="transmembrane region" description="Helical" evidence="8">
    <location>
        <begin position="231"/>
        <end position="248"/>
    </location>
</feature>
<dbReference type="PANTHER" id="PTHR30269:SF0">
    <property type="entry name" value="MEMBRANE TRANSPORTER PROTEIN YFCA-RELATED"/>
    <property type="match status" value="1"/>
</dbReference>
<keyword evidence="10" id="KW-1185">Reference proteome</keyword>
<comment type="similarity">
    <text evidence="2 8">Belongs to the 4-toluene sulfonate uptake permease (TSUP) (TC 2.A.102) family.</text>
</comment>
<dbReference type="Pfam" id="PF01925">
    <property type="entry name" value="TauE"/>
    <property type="match status" value="1"/>
</dbReference>
<dbReference type="InterPro" id="IPR052017">
    <property type="entry name" value="TSUP"/>
</dbReference>
<dbReference type="Proteomes" id="UP000281128">
    <property type="component" value="Unassembled WGS sequence"/>
</dbReference>
<proteinExistence type="inferred from homology"/>
<sequence length="249" mass="25263">MADLALLVVAGFAAGVLNAIAGGGTFLTLPALIFVGIPPVAANATATLSALPGYLSSAWGFRRDLRAEGRLSLRGIVIASGIGSLAGAALLLLTSDAVFSGIVPWLLLLATALFAAGPALIRRLRARGLPDAGPVLSFVVLVAVSIYGGYFNGGLGIMLLAAFGLLGYSDLHAMNGLKNALSVILSLIPVLAFIPAGVIAWEAAAPVALAATAGGLMGAGLSRRIANPNHLRIFIVLVGLVMSVLFFLR</sequence>
<feature type="transmembrane region" description="Helical" evidence="8">
    <location>
        <begin position="99"/>
        <end position="121"/>
    </location>
</feature>
<keyword evidence="4 8" id="KW-1003">Cell membrane</keyword>
<gene>
    <name evidence="9" type="ORF">D6850_14505</name>
</gene>
<evidence type="ECO:0000256" key="7">
    <source>
        <dbReference type="ARBA" id="ARBA00023136"/>
    </source>
</evidence>
<comment type="subcellular location">
    <subcellularLocation>
        <location evidence="1 8">Cell membrane</location>
        <topology evidence="1 8">Multi-pass membrane protein</topology>
    </subcellularLocation>
</comment>
<accession>A0A3A8AT11</accession>
<evidence type="ECO:0000313" key="10">
    <source>
        <dbReference type="Proteomes" id="UP000281128"/>
    </source>
</evidence>
<keyword evidence="7 8" id="KW-0472">Membrane</keyword>
<dbReference type="GO" id="GO:0005886">
    <property type="term" value="C:plasma membrane"/>
    <property type="evidence" value="ECO:0007669"/>
    <property type="project" value="UniProtKB-SubCell"/>
</dbReference>
<feature type="transmembrane region" description="Helical" evidence="8">
    <location>
        <begin position="128"/>
        <end position="147"/>
    </location>
</feature>
<evidence type="ECO:0000256" key="1">
    <source>
        <dbReference type="ARBA" id="ARBA00004651"/>
    </source>
</evidence>
<reference evidence="9 10" key="1">
    <citation type="submission" date="2018-09" db="EMBL/GenBank/DDBJ databases">
        <title>Roseovarius spongiae sp. nov., isolated from a marine sponge.</title>
        <authorList>
            <person name="Zhuang L."/>
            <person name="Luo L."/>
        </authorList>
    </citation>
    <scope>NUCLEOTIDE SEQUENCE [LARGE SCALE GENOMIC DNA]</scope>
    <source>
        <strain evidence="9 10">HN-E21</strain>
    </source>
</reference>
<evidence type="ECO:0000256" key="8">
    <source>
        <dbReference type="RuleBase" id="RU363041"/>
    </source>
</evidence>
<keyword evidence="6 8" id="KW-1133">Transmembrane helix</keyword>
<evidence type="ECO:0000256" key="4">
    <source>
        <dbReference type="ARBA" id="ARBA00022475"/>
    </source>
</evidence>
<evidence type="ECO:0000256" key="6">
    <source>
        <dbReference type="ARBA" id="ARBA00022989"/>
    </source>
</evidence>
<name>A0A3A8AT11_9RHOB</name>
<evidence type="ECO:0000256" key="2">
    <source>
        <dbReference type="ARBA" id="ARBA00009142"/>
    </source>
</evidence>
<evidence type="ECO:0000256" key="3">
    <source>
        <dbReference type="ARBA" id="ARBA00022448"/>
    </source>
</evidence>
<evidence type="ECO:0000256" key="5">
    <source>
        <dbReference type="ARBA" id="ARBA00022692"/>
    </source>
</evidence>
<evidence type="ECO:0000313" key="9">
    <source>
        <dbReference type="EMBL" id="RKF13619.1"/>
    </source>
</evidence>
<dbReference type="InterPro" id="IPR002781">
    <property type="entry name" value="TM_pro_TauE-like"/>
</dbReference>
<dbReference type="EMBL" id="RAPE01000004">
    <property type="protein sequence ID" value="RKF13619.1"/>
    <property type="molecule type" value="Genomic_DNA"/>
</dbReference>
<feature type="transmembrane region" description="Helical" evidence="8">
    <location>
        <begin position="183"/>
        <end position="211"/>
    </location>
</feature>
<comment type="caution">
    <text evidence="9">The sequence shown here is derived from an EMBL/GenBank/DDBJ whole genome shotgun (WGS) entry which is preliminary data.</text>
</comment>
<dbReference type="AlphaFoldDB" id="A0A3A8AT11"/>
<keyword evidence="3" id="KW-0813">Transport</keyword>
<organism evidence="9 10">
    <name type="scientific">Roseovarius spongiae</name>
    <dbReference type="NCBI Taxonomy" id="2320272"/>
    <lineage>
        <taxon>Bacteria</taxon>
        <taxon>Pseudomonadati</taxon>
        <taxon>Pseudomonadota</taxon>
        <taxon>Alphaproteobacteria</taxon>
        <taxon>Rhodobacterales</taxon>
        <taxon>Roseobacteraceae</taxon>
        <taxon>Roseovarius</taxon>
    </lineage>
</organism>
<dbReference type="OrthoDB" id="9807082at2"/>
<dbReference type="PANTHER" id="PTHR30269">
    <property type="entry name" value="TRANSMEMBRANE PROTEIN YFCA"/>
    <property type="match status" value="1"/>
</dbReference>
<feature type="transmembrane region" description="Helical" evidence="8">
    <location>
        <begin position="71"/>
        <end position="93"/>
    </location>
</feature>